<dbReference type="OrthoDB" id="3222636at2"/>
<dbReference type="InterPro" id="IPR013378">
    <property type="entry name" value="InlB-like_B-rpt"/>
</dbReference>
<reference evidence="7 8" key="1">
    <citation type="submission" date="2018-05" db="EMBL/GenBank/DDBJ databases">
        <title>Reference genomes for bee gut microbiota database.</title>
        <authorList>
            <person name="Ellegaard K.M."/>
        </authorList>
    </citation>
    <scope>NUCLEOTIDE SEQUENCE [LARGE SCALE GENOMIC DNA]</scope>
    <source>
        <strain evidence="7 8">ESL0199</strain>
    </source>
</reference>
<keyword evidence="4" id="KW-0472">Membrane</keyword>
<evidence type="ECO:0000256" key="1">
    <source>
        <dbReference type="ARBA" id="ARBA00004196"/>
    </source>
</evidence>
<feature type="compositionally biased region" description="Low complexity" evidence="3">
    <location>
        <begin position="55"/>
        <end position="91"/>
    </location>
</feature>
<evidence type="ECO:0000256" key="4">
    <source>
        <dbReference type="SAM" id="Phobius"/>
    </source>
</evidence>
<feature type="compositionally biased region" description="Basic and acidic residues" evidence="3">
    <location>
        <begin position="102"/>
        <end position="118"/>
    </location>
</feature>
<evidence type="ECO:0000313" key="7">
    <source>
        <dbReference type="EMBL" id="PXY89637.1"/>
    </source>
</evidence>
<evidence type="ECO:0000259" key="6">
    <source>
        <dbReference type="Pfam" id="PF25390"/>
    </source>
</evidence>
<keyword evidence="5" id="KW-0732">Signal</keyword>
<dbReference type="PROSITE" id="PS00626">
    <property type="entry name" value="RCC1_2"/>
    <property type="match status" value="6"/>
</dbReference>
<dbReference type="AlphaFoldDB" id="A0A318MRU2"/>
<dbReference type="Gene3D" id="2.130.10.30">
    <property type="entry name" value="Regulator of chromosome condensation 1/beta-lactamase-inhibitor protein II"/>
    <property type="match status" value="4"/>
</dbReference>
<dbReference type="EMBL" id="QGLK01000001">
    <property type="protein sequence ID" value="PXY89637.1"/>
    <property type="molecule type" value="Genomic_DNA"/>
</dbReference>
<keyword evidence="4" id="KW-0812">Transmembrane</keyword>
<dbReference type="InterPro" id="IPR051210">
    <property type="entry name" value="Ub_ligase/GEF_domain"/>
</dbReference>
<feature type="region of interest" description="Disordered" evidence="3">
    <location>
        <begin position="572"/>
        <end position="599"/>
    </location>
</feature>
<evidence type="ECO:0000256" key="3">
    <source>
        <dbReference type="SAM" id="MobiDB-lite"/>
    </source>
</evidence>
<protein>
    <submittedName>
        <fullName evidence="7">Chromosome condensation regulator RCC1</fullName>
    </submittedName>
</protein>
<dbReference type="PANTHER" id="PTHR22870:SF360">
    <property type="entry name" value="ULTRAVIOLET-B RECEPTOR UVR8"/>
    <property type="match status" value="1"/>
</dbReference>
<evidence type="ECO:0000256" key="2">
    <source>
        <dbReference type="ARBA" id="ARBA00022737"/>
    </source>
</evidence>
<dbReference type="Pfam" id="PF25390">
    <property type="entry name" value="WD40_RLD"/>
    <property type="match status" value="1"/>
</dbReference>
<dbReference type="SUPFAM" id="SSF50965">
    <property type="entry name" value="Galactose oxidase, central domain"/>
    <property type="match status" value="1"/>
</dbReference>
<feature type="chain" id="PRO_5038457711" evidence="5">
    <location>
        <begin position="32"/>
        <end position="1187"/>
    </location>
</feature>
<evidence type="ECO:0000256" key="5">
    <source>
        <dbReference type="SAM" id="SignalP"/>
    </source>
</evidence>
<dbReference type="Pfam" id="PF09479">
    <property type="entry name" value="Flg_new"/>
    <property type="match status" value="2"/>
</dbReference>
<comment type="caution">
    <text evidence="7">The sequence shown here is derived from an EMBL/GenBank/DDBJ whole genome shotgun (WGS) entry which is preliminary data.</text>
</comment>
<dbReference type="InterPro" id="IPR000408">
    <property type="entry name" value="Reg_chr_condens"/>
</dbReference>
<dbReference type="InterPro" id="IPR042229">
    <property type="entry name" value="Listeria/Bacterioides_rpt_sf"/>
</dbReference>
<dbReference type="PANTHER" id="PTHR22870">
    <property type="entry name" value="REGULATOR OF CHROMOSOME CONDENSATION"/>
    <property type="match status" value="1"/>
</dbReference>
<dbReference type="NCBIfam" id="TIGR02543">
    <property type="entry name" value="List_Bact_rpt"/>
    <property type="match status" value="1"/>
</dbReference>
<accession>A0A318MRU2</accession>
<keyword evidence="4" id="KW-1133">Transmembrane helix</keyword>
<organism evidence="7 8">
    <name type="scientific">Bifidobacterium asteroides</name>
    <dbReference type="NCBI Taxonomy" id="1684"/>
    <lineage>
        <taxon>Bacteria</taxon>
        <taxon>Bacillati</taxon>
        <taxon>Actinomycetota</taxon>
        <taxon>Actinomycetes</taxon>
        <taxon>Bifidobacteriales</taxon>
        <taxon>Bifidobacteriaceae</taxon>
        <taxon>Bifidobacterium</taxon>
    </lineage>
</organism>
<proteinExistence type="predicted"/>
<feature type="transmembrane region" description="Helical" evidence="4">
    <location>
        <begin position="1153"/>
        <end position="1171"/>
    </location>
</feature>
<name>A0A318MRU2_9BIFI</name>
<dbReference type="Proteomes" id="UP000248128">
    <property type="component" value="Unassembled WGS sequence"/>
</dbReference>
<dbReference type="Gene3D" id="2.60.40.4270">
    <property type="entry name" value="Listeria-Bacteroides repeat domain"/>
    <property type="match status" value="2"/>
</dbReference>
<feature type="signal peptide" evidence="5">
    <location>
        <begin position="1"/>
        <end position="31"/>
    </location>
</feature>
<dbReference type="InterPro" id="IPR058923">
    <property type="entry name" value="RCC1-like_dom"/>
</dbReference>
<dbReference type="SUPFAM" id="SSF50985">
    <property type="entry name" value="RCC1/BLIP-II"/>
    <property type="match status" value="2"/>
</dbReference>
<dbReference type="InterPro" id="IPR009091">
    <property type="entry name" value="RCC1/BLIP-II"/>
</dbReference>
<feature type="region of interest" description="Disordered" evidence="3">
    <location>
        <begin position="35"/>
        <end position="144"/>
    </location>
</feature>
<feature type="domain" description="RCC1-like" evidence="6">
    <location>
        <begin position="789"/>
        <end position="1075"/>
    </location>
</feature>
<dbReference type="Pfam" id="PF00415">
    <property type="entry name" value="RCC1"/>
    <property type="match status" value="1"/>
</dbReference>
<dbReference type="PRINTS" id="PR00633">
    <property type="entry name" value="RCCNDNSATION"/>
</dbReference>
<sequence length="1187" mass="127002">MHMVFRLRRILAMTTVLLSLLTGLSVASAQADAPVLTGGGGRQTPRVAKQTPGITPSSTTSTTLPSPSVLQATTPLSPTASPVTPSSTTGTLDSTNSVAAKSSEKTDDQDAHEVHFDPADGSTPTKAAVKTGSLATSPEKNPQREDFRFDGWTLDGQPYDFQTPVLRNITLKAQWSKITDWTLSPDHGPASGARLTISPPDKQEPRFSNIHAAGDQTVGLTGDGRIYIWMQESTPKQVPFPTHAADGFHYLQAAAGSHWDAALGSDQQIYTWTSAQAMPTILNTDQNTGFTSISMHDDQLLAVDQQGQVHLFQTDPIDNQSIKPTEQAATNLPGKAQAILAAASNKRILILDADGQAWACETSKIGKAEPARVKQDQGRRIIQAAALNQGFLLAVDGQAWYLADGTTNVNLVGLPDGAQTSWIIANADQALITDTEGRVWTWKPSETPMRVYNGNQQYVQAASVGSKITAIDKHGSILTWSLDAQGQLSKPVRLNTTQAPTLESASMDSQPLKLTGKNHTWQADAPAHKPGPTTITLVGRQDDQTFTKSLQYTVDQPLTRDTETETSYTVYFNTGEGDPTPNNQKVSYPYGRVQRPSPDPTRQGYLFDGWFIKNVAYDFSKPVTDNLTLTAKWTPKNPGNTWKINPDKGGQLGGQQTTITPPANISGIKFNQISSSKSTWFAFSLAVGSDGNAYAWGNNDYGQLGDGTTTQRDKPVVVKKPDPMIYTNLPNDFTYVQVSAGDGHSLALGSDGYVYAWGDNTYGQLGNNTNGGYSTAPLRVRDPATSSNATTGLKSIQVSAGGEHSLAIDANGSTWAWGRNHYGQLGNGTSSASNVANSIPVRAKFPITEDKEVKVIQASAGYEHSLAIDNEGNTWAWGYNRYGQLGNGDSSTNTAPTLVQYPKKESGSVTAVQVSAGGWHSLAIDTDGQAWAWGYNYYGQLGNGSTSGKNANSLPASVQFPTTENKEVKVIQASAGFKHSLAIDEEGRAWAWGSNEYGQLGNNTTNDQHSPVKVFASTQSTSSPGPCLNATQISSGGWHSLAIDEEGSARTWGYNYYGQLGNPDAGSRSLAPVPVVFNLQPVITGITFDRTVVKDLPKSQDDGSVTVVTPAHEPGTVTVSVDYTLGGAAQKPDTTLRYTYTPLGVLPQAGGEGILLALTTGMIGMGGVIAARRYRREQRQLSHASHE</sequence>
<gene>
    <name evidence="7" type="ORF">DKK74_01960</name>
</gene>
<dbReference type="RefSeq" id="WP_110412520.1">
    <property type="nucleotide sequence ID" value="NZ_QGLK01000001.1"/>
</dbReference>
<evidence type="ECO:0000313" key="8">
    <source>
        <dbReference type="Proteomes" id="UP000248128"/>
    </source>
</evidence>
<dbReference type="PROSITE" id="PS50012">
    <property type="entry name" value="RCC1_3"/>
    <property type="match status" value="6"/>
</dbReference>
<dbReference type="InterPro" id="IPR011043">
    <property type="entry name" value="Gal_Oxase/kelch_b-propeller"/>
</dbReference>
<dbReference type="GO" id="GO:0030313">
    <property type="term" value="C:cell envelope"/>
    <property type="evidence" value="ECO:0007669"/>
    <property type="project" value="UniProtKB-SubCell"/>
</dbReference>
<comment type="subcellular location">
    <subcellularLocation>
        <location evidence="1">Cell envelope</location>
    </subcellularLocation>
</comment>
<keyword evidence="2" id="KW-0677">Repeat</keyword>